<comment type="caution">
    <text evidence="4">The sequence shown here is derived from an EMBL/GenBank/DDBJ whole genome shotgun (WGS) entry which is preliminary data.</text>
</comment>
<dbReference type="Proteomes" id="UP000777438">
    <property type="component" value="Unassembled WGS sequence"/>
</dbReference>
<dbReference type="PANTHER" id="PTHR14237:SF23">
    <property type="entry name" value="MOSC DOMAIN PROTEIN (AFU_ORTHOLOGUE AFUA_7G05900)"/>
    <property type="match status" value="1"/>
</dbReference>
<evidence type="ECO:0000313" key="4">
    <source>
        <dbReference type="EMBL" id="KAH6895499.1"/>
    </source>
</evidence>
<dbReference type="InterPro" id="IPR005302">
    <property type="entry name" value="MoCF_Sase_C"/>
</dbReference>
<dbReference type="SUPFAM" id="SSF50800">
    <property type="entry name" value="PK beta-barrel domain-like"/>
    <property type="match status" value="1"/>
</dbReference>
<proteinExistence type="predicted"/>
<dbReference type="InterPro" id="IPR011037">
    <property type="entry name" value="Pyrv_Knase-like_insert_dom_sf"/>
</dbReference>
<feature type="transmembrane region" description="Helical" evidence="2">
    <location>
        <begin position="46"/>
        <end position="67"/>
    </location>
</feature>
<name>A0A9P8WE97_9HYPO</name>
<dbReference type="OrthoDB" id="17255at2759"/>
<dbReference type="AlphaFoldDB" id="A0A9P8WE97"/>
<feature type="region of interest" description="Disordered" evidence="1">
    <location>
        <begin position="81"/>
        <end position="109"/>
    </location>
</feature>
<dbReference type="Pfam" id="PF03473">
    <property type="entry name" value="MOSC"/>
    <property type="match status" value="1"/>
</dbReference>
<dbReference type="PROSITE" id="PS51340">
    <property type="entry name" value="MOSC"/>
    <property type="match status" value="1"/>
</dbReference>
<dbReference type="SUPFAM" id="SSF141673">
    <property type="entry name" value="MOSC N-terminal domain-like"/>
    <property type="match status" value="1"/>
</dbReference>
<dbReference type="GO" id="GO:0003824">
    <property type="term" value="F:catalytic activity"/>
    <property type="evidence" value="ECO:0007669"/>
    <property type="project" value="InterPro"/>
</dbReference>
<evidence type="ECO:0000256" key="1">
    <source>
        <dbReference type="SAM" id="MobiDB-lite"/>
    </source>
</evidence>
<keyword evidence="2" id="KW-0812">Transmembrane</keyword>
<dbReference type="GO" id="GO:0030170">
    <property type="term" value="F:pyridoxal phosphate binding"/>
    <property type="evidence" value="ECO:0007669"/>
    <property type="project" value="InterPro"/>
</dbReference>
<feature type="domain" description="MOSC" evidence="3">
    <location>
        <begin position="301"/>
        <end position="470"/>
    </location>
</feature>
<keyword evidence="2" id="KW-1133">Transmembrane helix</keyword>
<dbReference type="PANTHER" id="PTHR14237">
    <property type="entry name" value="MOLYBDOPTERIN COFACTOR SULFURASE MOSC"/>
    <property type="match status" value="1"/>
</dbReference>
<dbReference type="InterPro" id="IPR005303">
    <property type="entry name" value="MOCOS_middle"/>
</dbReference>
<dbReference type="Pfam" id="PF03476">
    <property type="entry name" value="MOSC_N"/>
    <property type="match status" value="1"/>
</dbReference>
<feature type="compositionally biased region" description="Polar residues" evidence="1">
    <location>
        <begin position="81"/>
        <end position="100"/>
    </location>
</feature>
<accession>A0A9P8WE97</accession>
<reference evidence="4 5" key="1">
    <citation type="journal article" date="2021" name="Nat. Commun.">
        <title>Genetic determinants of endophytism in the Arabidopsis root mycobiome.</title>
        <authorList>
            <person name="Mesny F."/>
            <person name="Miyauchi S."/>
            <person name="Thiergart T."/>
            <person name="Pickel B."/>
            <person name="Atanasova L."/>
            <person name="Karlsson M."/>
            <person name="Huettel B."/>
            <person name="Barry K.W."/>
            <person name="Haridas S."/>
            <person name="Chen C."/>
            <person name="Bauer D."/>
            <person name="Andreopoulos W."/>
            <person name="Pangilinan J."/>
            <person name="LaButti K."/>
            <person name="Riley R."/>
            <person name="Lipzen A."/>
            <person name="Clum A."/>
            <person name="Drula E."/>
            <person name="Henrissat B."/>
            <person name="Kohler A."/>
            <person name="Grigoriev I.V."/>
            <person name="Martin F.M."/>
            <person name="Hacquard S."/>
        </authorList>
    </citation>
    <scope>NUCLEOTIDE SEQUENCE [LARGE SCALE GENOMIC DNA]</scope>
    <source>
        <strain evidence="4 5">MPI-CAGE-CH-0241</strain>
    </source>
</reference>
<protein>
    <recommendedName>
        <fullName evidence="3">MOSC domain-containing protein</fullName>
    </recommendedName>
</protein>
<gene>
    <name evidence="4" type="ORF">B0T10DRAFT_478139</name>
</gene>
<keyword evidence="2" id="KW-0472">Membrane</keyword>
<evidence type="ECO:0000259" key="3">
    <source>
        <dbReference type="PROSITE" id="PS51340"/>
    </source>
</evidence>
<dbReference type="GO" id="GO:0030151">
    <property type="term" value="F:molybdenum ion binding"/>
    <property type="evidence" value="ECO:0007669"/>
    <property type="project" value="InterPro"/>
</dbReference>
<keyword evidence="5" id="KW-1185">Reference proteome</keyword>
<organism evidence="4 5">
    <name type="scientific">Thelonectria olida</name>
    <dbReference type="NCBI Taxonomy" id="1576542"/>
    <lineage>
        <taxon>Eukaryota</taxon>
        <taxon>Fungi</taxon>
        <taxon>Dikarya</taxon>
        <taxon>Ascomycota</taxon>
        <taxon>Pezizomycotina</taxon>
        <taxon>Sordariomycetes</taxon>
        <taxon>Hypocreomycetidae</taxon>
        <taxon>Hypocreales</taxon>
        <taxon>Nectriaceae</taxon>
        <taxon>Thelonectria</taxon>
    </lineage>
</organism>
<evidence type="ECO:0000256" key="2">
    <source>
        <dbReference type="SAM" id="Phobius"/>
    </source>
</evidence>
<dbReference type="EMBL" id="JAGPYM010000004">
    <property type="protein sequence ID" value="KAH6895499.1"/>
    <property type="molecule type" value="Genomic_DNA"/>
</dbReference>
<evidence type="ECO:0000313" key="5">
    <source>
        <dbReference type="Proteomes" id="UP000777438"/>
    </source>
</evidence>
<sequence>MSRSGFGLQGELAAAVQGPDSSTAFVGRLGDVTTTKLLEALNHFDAIALLLLVATLVAFFVPVFILFPPIPVERSDALRQTHSPVGLSSNRSNLRDQLSTGHRPKPGQPAKVQSLYIYPIKSCKGIELARSRVVSKGLEHDRLFTFAQLRSPIPAAAPGSGLTDGKPVWEFLTQRQLPLLANVSVDLWVPDAAKTSRQLGKVEDTFLVVRFPWMDSGLRGLTQWLAAKISRGFHATPEKEFMLPVAFPSNEEIKAQGYTFAHVKIWKDVPYALNMEREVPLELSQYLGVKHRLSLFRIDPSRQREVLRCAQPKEVLGYQPVVDFHDGYPLHLLSLTSMQDLDTLLLKDENIKGLDARRFRANIIISGSEEYEEETWKVINFKHPSSKEECQFDVACRTVRCKLPNVDPDTGIRHKVEPDRALRKFRDVDEGAPKSGCLGMQLCPMFPHAADSNHNEPISYIEVGMSIDILKHGSHLYLRQ</sequence>